<dbReference type="KEGG" id="fsu:Fisuc_2687"/>
<dbReference type="HOGENOM" id="CLU_081811_2_2_0"/>
<dbReference type="Proteomes" id="UP000000517">
    <property type="component" value="Chromosome"/>
</dbReference>
<dbReference type="EMBL" id="CP002158">
    <property type="protein sequence ID" value="ADL26989.1"/>
    <property type="molecule type" value="Genomic_DNA"/>
</dbReference>
<accession>C9RN18</accession>
<protein>
    <submittedName>
        <fullName evidence="3">Conserved domain protein</fullName>
    </submittedName>
    <submittedName>
        <fullName evidence="2">PglB</fullName>
    </submittedName>
</protein>
<evidence type="ECO:0000313" key="2">
    <source>
        <dbReference type="EMBL" id="ACX76270.1"/>
    </source>
</evidence>
<dbReference type="Pfam" id="PF17836">
    <property type="entry name" value="PglD_N"/>
    <property type="match status" value="1"/>
</dbReference>
<evidence type="ECO:0000313" key="3">
    <source>
        <dbReference type="EMBL" id="ADL26989.1"/>
    </source>
</evidence>
<dbReference type="OrthoDB" id="9801456at2"/>
<organism evidence="3 4">
    <name type="scientific">Fibrobacter succinogenes (strain ATCC 19169 / S85)</name>
    <dbReference type="NCBI Taxonomy" id="59374"/>
    <lineage>
        <taxon>Bacteria</taxon>
        <taxon>Pseudomonadati</taxon>
        <taxon>Fibrobacterota</taxon>
        <taxon>Fibrobacteria</taxon>
        <taxon>Fibrobacterales</taxon>
        <taxon>Fibrobacteraceae</taxon>
        <taxon>Fibrobacter</taxon>
    </lineage>
</organism>
<dbReference type="Gene3D" id="2.160.10.10">
    <property type="entry name" value="Hexapeptide repeat proteins"/>
    <property type="match status" value="1"/>
</dbReference>
<dbReference type="eggNOG" id="COG1044">
    <property type="taxonomic scope" value="Bacteria"/>
</dbReference>
<dbReference type="InterPro" id="IPR011004">
    <property type="entry name" value="Trimer_LpxA-like_sf"/>
</dbReference>
<proteinExistence type="predicted"/>
<evidence type="ECO:0000313" key="4">
    <source>
        <dbReference type="Proteomes" id="UP000000517"/>
    </source>
</evidence>
<dbReference type="KEGG" id="fsc:FSU_3255"/>
<feature type="domain" description="PglD N-terminal" evidence="1">
    <location>
        <begin position="6"/>
        <end position="81"/>
    </location>
</feature>
<reference evidence="3" key="3">
    <citation type="submission" date="2010-08" db="EMBL/GenBank/DDBJ databases">
        <authorList>
            <person name="Durkin A.S."/>
            <person name="Nelson K.E."/>
            <person name="Morrison M."/>
            <person name="Forsberg C.W."/>
            <person name="Wilson D.B."/>
            <person name="Russell J.B."/>
            <person name="Cann I.K.O."/>
            <person name="Mackie R.I."/>
            <person name="White B.A."/>
        </authorList>
    </citation>
    <scope>NUCLEOTIDE SEQUENCE</scope>
    <source>
        <strain evidence="3">S85</strain>
    </source>
</reference>
<dbReference type="Proteomes" id="UP000001497">
    <property type="component" value="Chromosome"/>
</dbReference>
<dbReference type="Gene3D" id="3.40.50.20">
    <property type="match status" value="1"/>
</dbReference>
<evidence type="ECO:0000259" key="1">
    <source>
        <dbReference type="Pfam" id="PF17836"/>
    </source>
</evidence>
<keyword evidence="5" id="KW-1185">Reference proteome</keyword>
<dbReference type="EMBL" id="CP001792">
    <property type="protein sequence ID" value="ACX76270.1"/>
    <property type="molecule type" value="Genomic_DNA"/>
</dbReference>
<dbReference type="SUPFAM" id="SSF51161">
    <property type="entry name" value="Trimeric LpxA-like enzymes"/>
    <property type="match status" value="1"/>
</dbReference>
<evidence type="ECO:0000313" key="5">
    <source>
        <dbReference type="Proteomes" id="UP000001497"/>
    </source>
</evidence>
<sequence>MLSQNNLLILGAGQYGVMAKEIAEAMGVFGRIAFLDDSFNTLDGTDIIGTTADLPKFAEQFKFGFVAIGNPALRRKLTEQLQQNSFTQATLVHPTAYVSPSAQLEAGCCVEPNATVQTGAVIKQASFIASGAVIRHNATVGEFCHVDCNAVVNTLAVVPAGTHILAQETYRA</sequence>
<dbReference type="PATRIC" id="fig|59374.8.peg.3114"/>
<name>C9RN18_FIBSS</name>
<reference evidence="4" key="2">
    <citation type="submission" date="2010-08" db="EMBL/GenBank/DDBJ databases">
        <title>Complete sequence of Fibrobacter succinogenes subsp. succinogenes S85.</title>
        <authorList>
            <person name="Durkin A.S."/>
            <person name="Nelson K.E."/>
            <person name="Morrison M."/>
            <person name="Forsberg C.W."/>
            <person name="Wilson D.B."/>
            <person name="Russell J.B."/>
            <person name="Cann I.K.O."/>
            <person name="Mackie R.I."/>
            <person name="White B.A."/>
        </authorList>
    </citation>
    <scope>NUCLEOTIDE SEQUENCE [LARGE SCALE GENOMIC DNA]</scope>
    <source>
        <strain evidence="4">ATCC 19169 / S85</strain>
    </source>
</reference>
<dbReference type="STRING" id="59374.FSU_3255"/>
<gene>
    <name evidence="2" type="ordered locus">Fisuc_2687</name>
    <name evidence="3" type="ordered locus">FSU_3255</name>
</gene>
<dbReference type="InterPro" id="IPR041561">
    <property type="entry name" value="PglD_N"/>
</dbReference>
<dbReference type="AlphaFoldDB" id="C9RN18"/>
<reference evidence="2 5" key="1">
    <citation type="submission" date="2009-10" db="EMBL/GenBank/DDBJ databases">
        <title>Complete sequence of Fibrobacter succinogenes subsp. succinogenes S85.</title>
        <authorList>
            <consortium name="US DOE Joint Genome Institute"/>
            <person name="Lucas S."/>
            <person name="Copeland A."/>
            <person name="Lapidus A."/>
            <person name="Glavina del Rio T."/>
            <person name="Tice H."/>
            <person name="Bruce D."/>
            <person name="Goodwin L."/>
            <person name="Pitluck S."/>
            <person name="Chertkov O."/>
            <person name="Detter J.C."/>
            <person name="Han C."/>
            <person name="Tapia R."/>
            <person name="Larimer F."/>
            <person name="Land M."/>
            <person name="Hauser L."/>
            <person name="Kyrpides N."/>
            <person name="Mikhailova N."/>
            <person name="Weimer P.J."/>
            <person name="Stevenson D.M."/>
            <person name="Boyum J."/>
            <person name="Brumm P.I."/>
            <person name="Mead D."/>
        </authorList>
    </citation>
    <scope>NUCLEOTIDE SEQUENCE [LARGE SCALE GENOMIC DNA]</scope>
    <source>
        <strain evidence="5">ATCC 19169 / S85</strain>
        <strain evidence="2">S85</strain>
    </source>
</reference>
<dbReference type="RefSeq" id="WP_014547283.1">
    <property type="nucleotide sequence ID" value="NC_013410.1"/>
</dbReference>